<dbReference type="PROSITE" id="PS51257">
    <property type="entry name" value="PROKAR_LIPOPROTEIN"/>
    <property type="match status" value="1"/>
</dbReference>
<dbReference type="AlphaFoldDB" id="A0A5C8CEG0"/>
<feature type="chain" id="PRO_5022784144" evidence="1">
    <location>
        <begin position="21"/>
        <end position="392"/>
    </location>
</feature>
<evidence type="ECO:0000256" key="1">
    <source>
        <dbReference type="SAM" id="SignalP"/>
    </source>
</evidence>
<evidence type="ECO:0000313" key="3">
    <source>
        <dbReference type="Proteomes" id="UP000325116"/>
    </source>
</evidence>
<evidence type="ECO:0000313" key="2">
    <source>
        <dbReference type="EMBL" id="TXJ11467.1"/>
    </source>
</evidence>
<gene>
    <name evidence="2" type="ORF">EPJ80_07010</name>
</gene>
<dbReference type="EMBL" id="SAXT01000005">
    <property type="protein sequence ID" value="TXJ11467.1"/>
    <property type="molecule type" value="Genomic_DNA"/>
</dbReference>
<dbReference type="RefSeq" id="WP_147758437.1">
    <property type="nucleotide sequence ID" value="NZ_SAXT01000005.1"/>
</dbReference>
<organism evidence="2 3">
    <name type="scientific">Brachyspira aalborgi</name>
    <dbReference type="NCBI Taxonomy" id="29522"/>
    <lineage>
        <taxon>Bacteria</taxon>
        <taxon>Pseudomonadati</taxon>
        <taxon>Spirochaetota</taxon>
        <taxon>Spirochaetia</taxon>
        <taxon>Brachyspirales</taxon>
        <taxon>Brachyspiraceae</taxon>
        <taxon>Brachyspira</taxon>
    </lineage>
</organism>
<reference evidence="2 3" key="1">
    <citation type="journal article" date="1992" name="Lakartidningen">
        <title>[Penicillin V and not amoxicillin is the first choice preparation in acute otitis].</title>
        <authorList>
            <person name="Kamme C."/>
            <person name="Lundgren K."/>
            <person name="Prellner K."/>
        </authorList>
    </citation>
    <scope>NUCLEOTIDE SEQUENCE [LARGE SCALE GENOMIC DNA]</scope>
    <source>
        <strain evidence="2 3">W1</strain>
    </source>
</reference>
<proteinExistence type="predicted"/>
<dbReference type="Proteomes" id="UP000325116">
    <property type="component" value="Unassembled WGS sequence"/>
</dbReference>
<protein>
    <submittedName>
        <fullName evidence="2">Uncharacterized protein</fullName>
    </submittedName>
</protein>
<feature type="signal peptide" evidence="1">
    <location>
        <begin position="1"/>
        <end position="20"/>
    </location>
</feature>
<keyword evidence="1" id="KW-0732">Signal</keyword>
<sequence length="392" mass="44500">MKKYFNILLVLVAVLAVSMAACKKKPTAANFSTSDEVKNEIVKPEDTIATFNGKVYNSGGQKFNVSGEIRHYTASIKDGKVIIETYNDSTFNDKNNSEKDMIFDVIGSGTGSITLPEEAGSVYTVDVPFASSQKVAVDYRDSAKLNQLWLDQINRKAANDGKVFAIRNGRNPHGPNDFQKSLPAKDEKGNLQDYYYFASNGDIYYKPDNRLIKQFVGAVIVDYVNCTAKRYGWQDSVTHEYAHTGQWTVGAIYKMAIGEGDAERIYGSGGSAKNAVHTFIEANITLSKFWNGVYHEEIYFKRQFPRGYLEVLVMNPQANEGLSGCAGVDSYYWWWEGPDRNQDNRFEKMQDYRLYLGKKPQELVKTFTRYVKFTDSWNTPWWNYMFIPGSPN</sequence>
<name>A0A5C8CEG0_9SPIR</name>
<accession>A0A5C8CEG0</accession>
<comment type="caution">
    <text evidence="2">The sequence shown here is derived from an EMBL/GenBank/DDBJ whole genome shotgun (WGS) entry which is preliminary data.</text>
</comment>